<evidence type="ECO:0000313" key="2">
    <source>
        <dbReference type="EMBL" id="KAK6948311.1"/>
    </source>
</evidence>
<name>A0AAX6M7Y1_9PEZI</name>
<accession>A0AAX6M7Y1</accession>
<comment type="caution">
    <text evidence="2">The sequence shown here is derived from an EMBL/GenBank/DDBJ whole genome shotgun (WGS) entry which is preliminary data.</text>
</comment>
<reference evidence="2 3" key="1">
    <citation type="journal article" date="2024" name="Front Chem Biol">
        <title>Unveiling the potential of Daldinia eschscholtzii MFLUCC 19-0629 through bioactivity and bioinformatics studies for enhanced sustainable agriculture production.</title>
        <authorList>
            <person name="Brooks S."/>
            <person name="Weaver J.A."/>
            <person name="Klomchit A."/>
            <person name="Alharthi S.A."/>
            <person name="Onlamun T."/>
            <person name="Nurani R."/>
            <person name="Vong T.K."/>
            <person name="Alberti F."/>
            <person name="Greco C."/>
        </authorList>
    </citation>
    <scope>NUCLEOTIDE SEQUENCE [LARGE SCALE GENOMIC DNA]</scope>
    <source>
        <strain evidence="2">MFLUCC 19-0629</strain>
    </source>
</reference>
<protein>
    <submittedName>
        <fullName evidence="2">Uncharacterized protein</fullName>
    </submittedName>
</protein>
<gene>
    <name evidence="2" type="ORF">Daesc_010077</name>
</gene>
<feature type="region of interest" description="Disordered" evidence="1">
    <location>
        <begin position="739"/>
        <end position="771"/>
    </location>
</feature>
<evidence type="ECO:0000313" key="3">
    <source>
        <dbReference type="Proteomes" id="UP001369815"/>
    </source>
</evidence>
<keyword evidence="3" id="KW-1185">Reference proteome</keyword>
<proteinExistence type="predicted"/>
<dbReference type="AlphaFoldDB" id="A0AAX6M7Y1"/>
<dbReference type="Proteomes" id="UP001369815">
    <property type="component" value="Unassembled WGS sequence"/>
</dbReference>
<evidence type="ECO:0000256" key="1">
    <source>
        <dbReference type="SAM" id="MobiDB-lite"/>
    </source>
</evidence>
<dbReference type="EMBL" id="JBANMG010000010">
    <property type="protein sequence ID" value="KAK6948311.1"/>
    <property type="molecule type" value="Genomic_DNA"/>
</dbReference>
<feature type="compositionally biased region" description="Basic and acidic residues" evidence="1">
    <location>
        <begin position="756"/>
        <end position="771"/>
    </location>
</feature>
<organism evidence="2 3">
    <name type="scientific">Daldinia eschscholtzii</name>
    <dbReference type="NCBI Taxonomy" id="292717"/>
    <lineage>
        <taxon>Eukaryota</taxon>
        <taxon>Fungi</taxon>
        <taxon>Dikarya</taxon>
        <taxon>Ascomycota</taxon>
        <taxon>Pezizomycotina</taxon>
        <taxon>Sordariomycetes</taxon>
        <taxon>Xylariomycetidae</taxon>
        <taxon>Xylariales</taxon>
        <taxon>Hypoxylaceae</taxon>
        <taxon>Daldinia</taxon>
    </lineage>
</organism>
<sequence length="771" mass="86590">MEASDDGGTTAGFKVELTNALEAVPLNNTKSSNNPNHLEDAIRKWMSDEPDTPLLYVLQDSSNANDISINGLAPTDLTRFCCLQSLESRHHFYVFISQVEKREIGTETDIGRSPKDKDPNVDIIEWAVQLALDAHGSRILPTLDIKPESILRRDILSDCEPDEEDGLPGDYDEPEHPDLRGFCRRYRSLALLMIPQVRMTTYVLGILLQSSDIVPIADLLESFSSRCSIPASDDMHFETLINLCEYFFSQRKTKMHFHALPESTVAKIIEVAVLFKDHPLFELVCNNIDVILPPYFFSQIAVKLHGSEFSLTTLGSAFDRSVLGQPTLGDRTSEETPKELREFVLRILDKMVELCYASPLYEQDGETLVLIACHHRDYGWLLDKLSPLVSERCDSIAFVVGFGWQLYASAFQGKLEVSDSFEFLKDTLKTLIARFDVTRLISEQGFQRWQQQRAPRGYRMPLNTDTAPPPPPPPPPVTSDTLLHMCRLLLDLGMGSDLCDLARKLIEQSERIDLLEFADLYIPFAGGFMDLLRSRSISITDPLFSALTRTIIQSFWTRYIVMGEPVPTLNERRQTYNQKLVKSSWVKRVEHARHQLAKLNQGNLLLVLGRDYYNVTGNVPPYSGHQEPDVIIIDPPSKAPTQSSTENTTTFQGAPSYIVSQPLVADHFNQRENFQIYRSQEPQLISTPGIYNPPISSSTTPLEAQCTPTQAGQLPAAVHPQDPSVRAALAIVSPNATRVDCDKREGQPSLTGSKRKQLDGSEFADEHPSKK</sequence>